<keyword evidence="9 11" id="KW-1133">Transmembrane helix</keyword>
<keyword evidence="6 11" id="KW-1003">Cell membrane</keyword>
<dbReference type="GO" id="GO:0048472">
    <property type="term" value="F:threonine-phosphate decarboxylase activity"/>
    <property type="evidence" value="ECO:0007669"/>
    <property type="project" value="InterPro"/>
</dbReference>
<dbReference type="Pfam" id="PF03186">
    <property type="entry name" value="CobD_Cbib"/>
    <property type="match status" value="1"/>
</dbReference>
<evidence type="ECO:0000256" key="2">
    <source>
        <dbReference type="ARBA" id="ARBA00004651"/>
    </source>
</evidence>
<dbReference type="GO" id="GO:0009236">
    <property type="term" value="P:cobalamin biosynthetic process"/>
    <property type="evidence" value="ECO:0007669"/>
    <property type="project" value="UniProtKB-UniRule"/>
</dbReference>
<evidence type="ECO:0000313" key="12">
    <source>
        <dbReference type="EMBL" id="KZX14622.1"/>
    </source>
</evidence>
<dbReference type="STRING" id="47311.MBCUT_20120"/>
<keyword evidence="13" id="KW-1185">Reference proteome</keyword>
<sequence length="340" mass="38275">MIENFEIILFPIILFISIVVDIIFGELPVKIHPVVLIGKTIDYFSQYFINIKSRLSGAYLTILIILIAILMNLLVLILATINIYLFILISSIILSSTFSIKFFLSTAADIKKDLEKGIQIARKSMAYLVSRNTEELSEKLIVSATIESLSENITDSSVAPIFYYLLFGTITFLVIVLTENNLNFYTKTITILIVAITAAMVYRAINTLDAMVGYKNNKFFFIGYVPAKIDDIFNYIPSRFSGLMVVLSSRILKMNFKNSYFILKRDSKNCSSPNSGFTMAPTAGALDIKLEKIGSYIIGDENKELDKMDIDKAIKLTKLTIIISIIVLSILFLIIISIFY</sequence>
<keyword evidence="8 11" id="KW-0812">Transmembrane</keyword>
<dbReference type="PATRIC" id="fig|47311.3.peg.2196"/>
<evidence type="ECO:0000256" key="11">
    <source>
        <dbReference type="HAMAP-Rule" id="MF_00024"/>
    </source>
</evidence>
<protein>
    <recommendedName>
        <fullName evidence="5 11">Probable cobalamin biosynthesis protein CobD</fullName>
    </recommendedName>
</protein>
<feature type="transmembrane region" description="Helical" evidence="11">
    <location>
        <begin position="316"/>
        <end position="339"/>
    </location>
</feature>
<accession>A0A166CL26</accession>
<organism evidence="12 13">
    <name type="scientific">Methanobrevibacter cuticularis</name>
    <dbReference type="NCBI Taxonomy" id="47311"/>
    <lineage>
        <taxon>Archaea</taxon>
        <taxon>Methanobacteriati</taxon>
        <taxon>Methanobacteriota</taxon>
        <taxon>Methanomada group</taxon>
        <taxon>Methanobacteria</taxon>
        <taxon>Methanobacteriales</taxon>
        <taxon>Methanobacteriaceae</taxon>
        <taxon>Methanobrevibacter</taxon>
    </lineage>
</organism>
<keyword evidence="7 11" id="KW-0169">Cobalamin biosynthesis</keyword>
<dbReference type="NCBIfam" id="TIGR00380">
    <property type="entry name" value="cobal_cbiB"/>
    <property type="match status" value="1"/>
</dbReference>
<dbReference type="GO" id="GO:0015420">
    <property type="term" value="F:ABC-type vitamin B12 transporter activity"/>
    <property type="evidence" value="ECO:0007669"/>
    <property type="project" value="UniProtKB-UniRule"/>
</dbReference>
<gene>
    <name evidence="12" type="primary">cbiB</name>
    <name evidence="11" type="synonym">cobD</name>
    <name evidence="12" type="ORF">MBCUT_20120</name>
</gene>
<dbReference type="NCBIfam" id="NF002281">
    <property type="entry name" value="PRK01209.2-5"/>
    <property type="match status" value="1"/>
</dbReference>
<dbReference type="EMBL" id="LWMW01000158">
    <property type="protein sequence ID" value="KZX14622.1"/>
    <property type="molecule type" value="Genomic_DNA"/>
</dbReference>
<dbReference type="GO" id="GO:0005886">
    <property type="term" value="C:plasma membrane"/>
    <property type="evidence" value="ECO:0007669"/>
    <property type="project" value="UniProtKB-SubCell"/>
</dbReference>
<dbReference type="RefSeq" id="WP_067260616.1">
    <property type="nucleotide sequence ID" value="NZ_LWMW01000158.1"/>
</dbReference>
<dbReference type="PANTHER" id="PTHR34308:SF1">
    <property type="entry name" value="COBALAMIN BIOSYNTHESIS PROTEIN CBIB"/>
    <property type="match status" value="1"/>
</dbReference>
<comment type="subcellular location">
    <subcellularLocation>
        <location evidence="2 11">Cell membrane</location>
        <topology evidence="2 11">Multi-pass membrane protein</topology>
    </subcellularLocation>
</comment>
<evidence type="ECO:0000256" key="5">
    <source>
        <dbReference type="ARBA" id="ARBA00016185"/>
    </source>
</evidence>
<evidence type="ECO:0000313" key="13">
    <source>
        <dbReference type="Proteomes" id="UP000077275"/>
    </source>
</evidence>
<feature type="transmembrane region" description="Helical" evidence="11">
    <location>
        <begin position="56"/>
        <end position="77"/>
    </location>
</feature>
<keyword evidence="10 11" id="KW-0472">Membrane</keyword>
<proteinExistence type="inferred from homology"/>
<feature type="transmembrane region" description="Helical" evidence="11">
    <location>
        <begin position="161"/>
        <end position="178"/>
    </location>
</feature>
<comment type="pathway">
    <text evidence="3 11">Cofactor biosynthesis; adenosylcobalamin biosynthesis.</text>
</comment>
<reference evidence="12 13" key="1">
    <citation type="submission" date="2016-04" db="EMBL/GenBank/DDBJ databases">
        <title>Genome sequence of Methanobrevibacter cuticularis DSM 11139.</title>
        <authorList>
            <person name="Poehlein A."/>
            <person name="Seedorf H."/>
            <person name="Daniel R."/>
        </authorList>
    </citation>
    <scope>NUCLEOTIDE SEQUENCE [LARGE SCALE GENOMIC DNA]</scope>
    <source>
        <strain evidence="12 13">DSM 11139</strain>
    </source>
</reference>
<feature type="transmembrane region" description="Helical" evidence="11">
    <location>
        <begin position="184"/>
        <end position="205"/>
    </location>
</feature>
<dbReference type="Proteomes" id="UP000077275">
    <property type="component" value="Unassembled WGS sequence"/>
</dbReference>
<dbReference type="HAMAP" id="MF_00024">
    <property type="entry name" value="CobD_CbiB"/>
    <property type="match status" value="1"/>
</dbReference>
<dbReference type="InterPro" id="IPR004485">
    <property type="entry name" value="Cobalamin_biosynth_CobD/CbiB"/>
</dbReference>
<evidence type="ECO:0000256" key="10">
    <source>
        <dbReference type="ARBA" id="ARBA00023136"/>
    </source>
</evidence>
<comment type="function">
    <text evidence="1 11">Converts cobyric acid to cobinamide by the addition of aminopropanol on the F carboxylic group.</text>
</comment>
<comment type="similarity">
    <text evidence="4 11">Belongs to the CobD/CbiB family.</text>
</comment>
<evidence type="ECO:0000256" key="4">
    <source>
        <dbReference type="ARBA" id="ARBA00006263"/>
    </source>
</evidence>
<evidence type="ECO:0000256" key="7">
    <source>
        <dbReference type="ARBA" id="ARBA00022573"/>
    </source>
</evidence>
<dbReference type="UniPathway" id="UPA00148"/>
<feature type="transmembrane region" description="Helical" evidence="11">
    <location>
        <begin position="7"/>
        <end position="25"/>
    </location>
</feature>
<name>A0A166CL26_9EURY</name>
<dbReference type="OrthoDB" id="46105at2157"/>
<evidence type="ECO:0000256" key="9">
    <source>
        <dbReference type="ARBA" id="ARBA00022989"/>
    </source>
</evidence>
<evidence type="ECO:0000256" key="8">
    <source>
        <dbReference type="ARBA" id="ARBA00022692"/>
    </source>
</evidence>
<evidence type="ECO:0000256" key="1">
    <source>
        <dbReference type="ARBA" id="ARBA00003384"/>
    </source>
</evidence>
<evidence type="ECO:0000256" key="6">
    <source>
        <dbReference type="ARBA" id="ARBA00022475"/>
    </source>
</evidence>
<evidence type="ECO:0000256" key="3">
    <source>
        <dbReference type="ARBA" id="ARBA00004953"/>
    </source>
</evidence>
<dbReference type="AlphaFoldDB" id="A0A166CL26"/>
<dbReference type="PANTHER" id="PTHR34308">
    <property type="entry name" value="COBALAMIN BIOSYNTHESIS PROTEIN CBIB"/>
    <property type="match status" value="1"/>
</dbReference>
<feature type="transmembrane region" description="Helical" evidence="11">
    <location>
        <begin position="83"/>
        <end position="104"/>
    </location>
</feature>
<comment type="caution">
    <text evidence="12">The sequence shown here is derived from an EMBL/GenBank/DDBJ whole genome shotgun (WGS) entry which is preliminary data.</text>
</comment>